<keyword evidence="2 4" id="KW-0732">Signal</keyword>
<reference evidence="5" key="1">
    <citation type="submission" date="2021-12" db="EMBL/GenBank/DDBJ databases">
        <authorList>
            <person name="King R."/>
        </authorList>
    </citation>
    <scope>NUCLEOTIDE SEQUENCE</scope>
</reference>
<dbReference type="EMBL" id="OV121140">
    <property type="protein sequence ID" value="CAH0564602.1"/>
    <property type="molecule type" value="Genomic_DNA"/>
</dbReference>
<dbReference type="GO" id="GO:0005886">
    <property type="term" value="C:plasma membrane"/>
    <property type="evidence" value="ECO:0007669"/>
    <property type="project" value="TreeGrafter"/>
</dbReference>
<dbReference type="InterPro" id="IPR050541">
    <property type="entry name" value="LRR_TM_domain-containing"/>
</dbReference>
<name>A0A9P0BM94_BRAAE</name>
<dbReference type="Pfam" id="PF13855">
    <property type="entry name" value="LRR_8"/>
    <property type="match status" value="1"/>
</dbReference>
<evidence type="ECO:0000313" key="5">
    <source>
        <dbReference type="EMBL" id="CAH0564602.1"/>
    </source>
</evidence>
<dbReference type="PANTHER" id="PTHR24369">
    <property type="entry name" value="ANTIGEN BSP, PUTATIVE-RELATED"/>
    <property type="match status" value="1"/>
</dbReference>
<protein>
    <submittedName>
        <fullName evidence="5">Uncharacterized protein</fullName>
    </submittedName>
</protein>
<dbReference type="InterPro" id="IPR032675">
    <property type="entry name" value="LRR_dom_sf"/>
</dbReference>
<feature type="chain" id="PRO_5040250907" evidence="4">
    <location>
        <begin position="18"/>
        <end position="226"/>
    </location>
</feature>
<dbReference type="Proteomes" id="UP001154078">
    <property type="component" value="Chromosome 9"/>
</dbReference>
<keyword evidence="1" id="KW-0433">Leucine-rich repeat</keyword>
<dbReference type="SUPFAM" id="SSF52058">
    <property type="entry name" value="L domain-like"/>
    <property type="match status" value="1"/>
</dbReference>
<dbReference type="PANTHER" id="PTHR24369:SF210">
    <property type="entry name" value="CHAOPTIN-RELATED"/>
    <property type="match status" value="1"/>
</dbReference>
<keyword evidence="6" id="KW-1185">Reference proteome</keyword>
<organism evidence="5 6">
    <name type="scientific">Brassicogethes aeneus</name>
    <name type="common">Rape pollen beetle</name>
    <name type="synonym">Meligethes aeneus</name>
    <dbReference type="NCBI Taxonomy" id="1431903"/>
    <lineage>
        <taxon>Eukaryota</taxon>
        <taxon>Metazoa</taxon>
        <taxon>Ecdysozoa</taxon>
        <taxon>Arthropoda</taxon>
        <taxon>Hexapoda</taxon>
        <taxon>Insecta</taxon>
        <taxon>Pterygota</taxon>
        <taxon>Neoptera</taxon>
        <taxon>Endopterygota</taxon>
        <taxon>Coleoptera</taxon>
        <taxon>Polyphaga</taxon>
        <taxon>Cucujiformia</taxon>
        <taxon>Nitidulidae</taxon>
        <taxon>Meligethinae</taxon>
        <taxon>Brassicogethes</taxon>
    </lineage>
</organism>
<evidence type="ECO:0000313" key="6">
    <source>
        <dbReference type="Proteomes" id="UP001154078"/>
    </source>
</evidence>
<accession>A0A9P0BM94</accession>
<evidence type="ECO:0000256" key="2">
    <source>
        <dbReference type="ARBA" id="ARBA00022729"/>
    </source>
</evidence>
<evidence type="ECO:0000256" key="1">
    <source>
        <dbReference type="ARBA" id="ARBA00022614"/>
    </source>
</evidence>
<keyword evidence="3" id="KW-0677">Repeat</keyword>
<gene>
    <name evidence="5" type="ORF">MELIAE_LOCUS13112</name>
</gene>
<dbReference type="InterPro" id="IPR001611">
    <property type="entry name" value="Leu-rich_rpt"/>
</dbReference>
<dbReference type="OrthoDB" id="6363818at2759"/>
<dbReference type="AlphaFoldDB" id="A0A9P0BM94"/>
<sequence length="226" mass="26632">MMKPLVILSIVLVHSYGECEYDSRYIGWKVFRCDQITPEESEFNKLHGKEKPLNFTRLYWENFTGELDPNTLKVLPNLSTFELKNSNFSTIPDGFFEACQDLEDIELRNNNNLKTIEENAFKNLTKLRNLFIINNSILEDFYLEFVSHCDQMENLGLPSDVVLSMDIPQLKEWFPKLYSISIVIYVEMEDSEKIMKKIEDVINQTELKIYFRDLNDCCSFINSYPE</sequence>
<feature type="signal peptide" evidence="4">
    <location>
        <begin position="1"/>
        <end position="17"/>
    </location>
</feature>
<dbReference type="Gene3D" id="3.80.10.10">
    <property type="entry name" value="Ribonuclease Inhibitor"/>
    <property type="match status" value="1"/>
</dbReference>
<proteinExistence type="predicted"/>
<evidence type="ECO:0000256" key="4">
    <source>
        <dbReference type="SAM" id="SignalP"/>
    </source>
</evidence>
<evidence type="ECO:0000256" key="3">
    <source>
        <dbReference type="ARBA" id="ARBA00022737"/>
    </source>
</evidence>